<feature type="short sequence motif" description="DGA/G" evidence="4">
    <location>
        <begin position="590"/>
        <end position="592"/>
    </location>
</feature>
<dbReference type="CDD" id="cd07199">
    <property type="entry name" value="Pat17_PNPLA8_PNPLA9_like"/>
    <property type="match status" value="1"/>
</dbReference>
<dbReference type="eggNOG" id="KOG4231">
    <property type="taxonomic scope" value="Eukaryota"/>
</dbReference>
<keyword evidence="1 4" id="KW-0378">Hydrolase</keyword>
<feature type="domain" description="PNPLA" evidence="5">
    <location>
        <begin position="396"/>
        <end position="603"/>
    </location>
</feature>
<reference evidence="6 7" key="1">
    <citation type="journal article" date="2012" name="PLoS Pathog.">
        <title>Diverse lifestyles and strategies of plant pathogenesis encoded in the genomes of eighteen Dothideomycetes fungi.</title>
        <authorList>
            <person name="Ohm R.A."/>
            <person name="Feau N."/>
            <person name="Henrissat B."/>
            <person name="Schoch C.L."/>
            <person name="Horwitz B.A."/>
            <person name="Barry K.W."/>
            <person name="Condon B.J."/>
            <person name="Copeland A.C."/>
            <person name="Dhillon B."/>
            <person name="Glaser F."/>
            <person name="Hesse C.N."/>
            <person name="Kosti I."/>
            <person name="LaButti K."/>
            <person name="Lindquist E.A."/>
            <person name="Lucas S."/>
            <person name="Salamov A.A."/>
            <person name="Bradshaw R.E."/>
            <person name="Ciuffetti L."/>
            <person name="Hamelin R.C."/>
            <person name="Kema G.H.J."/>
            <person name="Lawrence C."/>
            <person name="Scott J.A."/>
            <person name="Spatafora J.W."/>
            <person name="Turgeon B.G."/>
            <person name="de Wit P.J.G.M."/>
            <person name="Zhong S."/>
            <person name="Goodwin S.B."/>
            <person name="Grigoriev I.V."/>
        </authorList>
    </citation>
    <scope>NUCLEOTIDE SEQUENCE [LARGE SCALE GENOMIC DNA]</scope>
    <source>
        <strain evidence="7">28A</strain>
    </source>
</reference>
<dbReference type="Gene3D" id="3.40.1090.10">
    <property type="entry name" value="Cytosolic phospholipase A2 catalytic domain"/>
    <property type="match status" value="1"/>
</dbReference>
<evidence type="ECO:0000256" key="2">
    <source>
        <dbReference type="ARBA" id="ARBA00022963"/>
    </source>
</evidence>
<evidence type="ECO:0000259" key="5">
    <source>
        <dbReference type="PROSITE" id="PS51635"/>
    </source>
</evidence>
<feature type="short sequence motif" description="GXGXXG" evidence="4">
    <location>
        <begin position="400"/>
        <end position="405"/>
    </location>
</feature>
<dbReference type="PANTHER" id="PTHR24185">
    <property type="entry name" value="CALCIUM-INDEPENDENT PHOSPHOLIPASE A2-GAMMA"/>
    <property type="match status" value="1"/>
</dbReference>
<dbReference type="PROSITE" id="PS51635">
    <property type="entry name" value="PNPLA"/>
    <property type="match status" value="1"/>
</dbReference>
<dbReference type="Proteomes" id="UP000016935">
    <property type="component" value="Unassembled WGS sequence"/>
</dbReference>
<feature type="active site" description="Proton acceptor" evidence="4">
    <location>
        <position position="590"/>
    </location>
</feature>
<dbReference type="GO" id="GO:0046486">
    <property type="term" value="P:glycerolipid metabolic process"/>
    <property type="evidence" value="ECO:0007669"/>
    <property type="project" value="UniProtKB-ARBA"/>
</dbReference>
<dbReference type="SUPFAM" id="SSF52151">
    <property type="entry name" value="FabD/lysophospholipase-like"/>
    <property type="match status" value="1"/>
</dbReference>
<proteinExistence type="predicted"/>
<dbReference type="HOGENOM" id="CLU_003059_1_1_1"/>
<dbReference type="GO" id="GO:0047499">
    <property type="term" value="F:calcium-independent phospholipase A2 activity"/>
    <property type="evidence" value="ECO:0007669"/>
    <property type="project" value="TreeGrafter"/>
</dbReference>
<dbReference type="RefSeq" id="XP_008025608.1">
    <property type="nucleotide sequence ID" value="XM_008027417.1"/>
</dbReference>
<protein>
    <recommendedName>
        <fullName evidence="5">PNPLA domain-containing protein</fullName>
    </recommendedName>
</protein>
<keyword evidence="7" id="KW-1185">Reference proteome</keyword>
<evidence type="ECO:0000256" key="4">
    <source>
        <dbReference type="PROSITE-ProRule" id="PRU01161"/>
    </source>
</evidence>
<dbReference type="Pfam" id="PF01734">
    <property type="entry name" value="Patatin"/>
    <property type="match status" value="1"/>
</dbReference>
<dbReference type="STRING" id="671987.R0IQZ4"/>
<dbReference type="GeneID" id="19397344"/>
<name>R0IQZ4_EXST2</name>
<gene>
    <name evidence="6" type="ORF">SETTUDRAFT_153849</name>
</gene>
<organism evidence="6 7">
    <name type="scientific">Exserohilum turcicum (strain 28A)</name>
    <name type="common">Northern leaf blight fungus</name>
    <name type="synonym">Setosphaeria turcica</name>
    <dbReference type="NCBI Taxonomy" id="671987"/>
    <lineage>
        <taxon>Eukaryota</taxon>
        <taxon>Fungi</taxon>
        <taxon>Dikarya</taxon>
        <taxon>Ascomycota</taxon>
        <taxon>Pezizomycotina</taxon>
        <taxon>Dothideomycetes</taxon>
        <taxon>Pleosporomycetidae</taxon>
        <taxon>Pleosporales</taxon>
        <taxon>Pleosporineae</taxon>
        <taxon>Pleosporaceae</taxon>
        <taxon>Exserohilum</taxon>
    </lineage>
</organism>
<dbReference type="InterPro" id="IPR002641">
    <property type="entry name" value="PNPLA_dom"/>
</dbReference>
<feature type="active site" description="Nucleophile" evidence="4">
    <location>
        <position position="437"/>
    </location>
</feature>
<sequence>MPPTPWITFETSPSGNIVTCHEPPPSGSSLQETQASAIEDYSRPSFVTFVGRRSKAILLDKLLRAELAVPVHREVYLWSLPRQRGCAPLVVIDSGMQNSLSQHPSPTIAAAATPATSWSLPEVGNFNATLCGKVFFPFSSVICCFVSNIGGPRAVAKWLADLADAVAVRDLPTLPRILLVVETKSDTFDERIAANKATAHLKQALRTDCIPEHKSSLQNIREIEVLGLQSYKSTLLRARALKRRLLAMSEASMIERASDCTQFSYAHFHVLTRQALSQMSTDITAPFKFAGASRLKFVSAILDEFCRIFNTYQNSRVSASEIHRQTLRTNHPHLVDLKKKVLVCGHALCDPCIRIFGARSRSERNTFELKECVLCGVNYQSSKFHFVPPTAGIRMLSVDGGGVRGVIPLVVLQHLDRTLAPLGCAIKDHFDFVCGTSAGGLVVIGMFLLQWGATESIRRFEQVAEKTFGKRKDIISRALQLLNAYVEDGQYSLAAIQEAFRKTFNSPLQMFNPLRNDTKVAVTTAAVHDALPWLFTNYNGGKRPNDVGYDVVRAEKAQNDITVSDAACCTSAAPWFFKPQTVRSLGIYQDGGLQHNNPASIAQWESRFLWPDKDNPDFAISLGTRTSAGPANLGFTNSRFYVRLFKSFMRNLDDPSIRTRYHRLNVRFTGPEPSLDDALQIPDLKAIAQRKIEEDKHTITLVTDAILASMFYFELDAVPTVDGNSYLCFGHIYCRLDLPAEGLRYLYNQLVSTSSWFLIQGNPVVCVQSVPRGLPPFQRSVTFHTESMDEVVTFSIRGITSKTRLISGFPTTLTRLVNDQGLVKPFGTLDHAVSEKPLPAIPAKRPSSPQSSQLVHHSKRLRVKTGFF</sequence>
<dbReference type="EMBL" id="KB908592">
    <property type="protein sequence ID" value="EOA87101.1"/>
    <property type="molecule type" value="Genomic_DNA"/>
</dbReference>
<dbReference type="OrthoDB" id="194358at2759"/>
<evidence type="ECO:0000313" key="7">
    <source>
        <dbReference type="Proteomes" id="UP000016935"/>
    </source>
</evidence>
<dbReference type="AlphaFoldDB" id="R0IQZ4"/>
<reference evidence="6 7" key="2">
    <citation type="journal article" date="2013" name="PLoS Genet.">
        <title>Comparative genome structure, secondary metabolite, and effector coding capacity across Cochliobolus pathogens.</title>
        <authorList>
            <person name="Condon B.J."/>
            <person name="Leng Y."/>
            <person name="Wu D."/>
            <person name="Bushley K.E."/>
            <person name="Ohm R.A."/>
            <person name="Otillar R."/>
            <person name="Martin J."/>
            <person name="Schackwitz W."/>
            <person name="Grimwood J."/>
            <person name="MohdZainudin N."/>
            <person name="Xue C."/>
            <person name="Wang R."/>
            <person name="Manning V.A."/>
            <person name="Dhillon B."/>
            <person name="Tu Z.J."/>
            <person name="Steffenson B.J."/>
            <person name="Salamov A."/>
            <person name="Sun H."/>
            <person name="Lowry S."/>
            <person name="LaButti K."/>
            <person name="Han J."/>
            <person name="Copeland A."/>
            <person name="Lindquist E."/>
            <person name="Barry K."/>
            <person name="Schmutz J."/>
            <person name="Baker S.E."/>
            <person name="Ciuffetti L.M."/>
            <person name="Grigoriev I.V."/>
            <person name="Zhong S."/>
            <person name="Turgeon B.G."/>
        </authorList>
    </citation>
    <scope>NUCLEOTIDE SEQUENCE [LARGE SCALE GENOMIC DNA]</scope>
    <source>
        <strain evidence="7">28A</strain>
    </source>
</reference>
<accession>R0IQZ4</accession>
<feature type="short sequence motif" description="GXSXG" evidence="4">
    <location>
        <begin position="435"/>
        <end position="439"/>
    </location>
</feature>
<dbReference type="PANTHER" id="PTHR24185:SF1">
    <property type="entry name" value="CALCIUM-INDEPENDENT PHOSPHOLIPASE A2-GAMMA"/>
    <property type="match status" value="1"/>
</dbReference>
<evidence type="ECO:0000256" key="1">
    <source>
        <dbReference type="ARBA" id="ARBA00022801"/>
    </source>
</evidence>
<evidence type="ECO:0000313" key="6">
    <source>
        <dbReference type="EMBL" id="EOA87101.1"/>
    </source>
</evidence>
<keyword evidence="3 4" id="KW-0443">Lipid metabolism</keyword>
<dbReference type="GO" id="GO:0019369">
    <property type="term" value="P:arachidonate metabolic process"/>
    <property type="evidence" value="ECO:0007669"/>
    <property type="project" value="TreeGrafter"/>
</dbReference>
<dbReference type="GO" id="GO:0016042">
    <property type="term" value="P:lipid catabolic process"/>
    <property type="evidence" value="ECO:0007669"/>
    <property type="project" value="UniProtKB-UniRule"/>
</dbReference>
<evidence type="ECO:0000256" key="3">
    <source>
        <dbReference type="ARBA" id="ARBA00023098"/>
    </source>
</evidence>
<keyword evidence="2 4" id="KW-0442">Lipid degradation</keyword>
<dbReference type="GO" id="GO:0016020">
    <property type="term" value="C:membrane"/>
    <property type="evidence" value="ECO:0007669"/>
    <property type="project" value="TreeGrafter"/>
</dbReference>
<dbReference type="InterPro" id="IPR016035">
    <property type="entry name" value="Acyl_Trfase/lysoPLipase"/>
</dbReference>